<evidence type="ECO:0000313" key="1">
    <source>
        <dbReference type="EMBL" id="GBP66109.1"/>
    </source>
</evidence>
<keyword evidence="2" id="KW-1185">Reference proteome</keyword>
<evidence type="ECO:0000313" key="2">
    <source>
        <dbReference type="Proteomes" id="UP000299102"/>
    </source>
</evidence>
<dbReference type="Proteomes" id="UP000299102">
    <property type="component" value="Unassembled WGS sequence"/>
</dbReference>
<proteinExistence type="predicted"/>
<dbReference type="AlphaFoldDB" id="A0A4C1XV60"/>
<name>A0A4C1XV60_EUMVA</name>
<reference evidence="1 2" key="1">
    <citation type="journal article" date="2019" name="Commun. Biol.">
        <title>The bagworm genome reveals a unique fibroin gene that provides high tensile strength.</title>
        <authorList>
            <person name="Kono N."/>
            <person name="Nakamura H."/>
            <person name="Ohtoshi R."/>
            <person name="Tomita M."/>
            <person name="Numata K."/>
            <person name="Arakawa K."/>
        </authorList>
    </citation>
    <scope>NUCLEOTIDE SEQUENCE [LARGE SCALE GENOMIC DNA]</scope>
</reference>
<accession>A0A4C1XV60</accession>
<gene>
    <name evidence="1" type="ORF">EVAR_37571_1</name>
</gene>
<protein>
    <submittedName>
        <fullName evidence="1">Uncharacterized protein</fullName>
    </submittedName>
</protein>
<organism evidence="1 2">
    <name type="scientific">Eumeta variegata</name>
    <name type="common">Bagworm moth</name>
    <name type="synonym">Eumeta japonica</name>
    <dbReference type="NCBI Taxonomy" id="151549"/>
    <lineage>
        <taxon>Eukaryota</taxon>
        <taxon>Metazoa</taxon>
        <taxon>Ecdysozoa</taxon>
        <taxon>Arthropoda</taxon>
        <taxon>Hexapoda</taxon>
        <taxon>Insecta</taxon>
        <taxon>Pterygota</taxon>
        <taxon>Neoptera</taxon>
        <taxon>Endopterygota</taxon>
        <taxon>Lepidoptera</taxon>
        <taxon>Glossata</taxon>
        <taxon>Ditrysia</taxon>
        <taxon>Tineoidea</taxon>
        <taxon>Psychidae</taxon>
        <taxon>Oiketicinae</taxon>
        <taxon>Eumeta</taxon>
    </lineage>
</organism>
<comment type="caution">
    <text evidence="1">The sequence shown here is derived from an EMBL/GenBank/DDBJ whole genome shotgun (WGS) entry which is preliminary data.</text>
</comment>
<sequence length="188" mass="20883">MVSYNVRQRQNVHFESFFAVDIVRDCTSPAFLYIYTFGTKKTKEKCLLNKVLKSVALLSESEQIAGSQNRHRHCLRTVPASALVIRSGVTEFGISINQEEAIPLIGSEIFQTAPTNTETAPSSLKRSVARKQMSFGGSKLNFRGFIPSRPSEGRIAPAPARLRRLALFVGADSSTFLEPRYRSRTAAI</sequence>
<dbReference type="EMBL" id="BGZK01000947">
    <property type="protein sequence ID" value="GBP66109.1"/>
    <property type="molecule type" value="Genomic_DNA"/>
</dbReference>